<feature type="region of interest" description="Disordered" evidence="1">
    <location>
        <begin position="1"/>
        <end position="51"/>
    </location>
</feature>
<keyword evidence="2" id="KW-1133">Transmembrane helix</keyword>
<evidence type="ECO:0000256" key="1">
    <source>
        <dbReference type="SAM" id="MobiDB-lite"/>
    </source>
</evidence>
<keyword evidence="4" id="KW-1185">Reference proteome</keyword>
<dbReference type="STRING" id="30522.A0A4W2FF58"/>
<name>A0A4W2FF58_BOBOX</name>
<dbReference type="Proteomes" id="UP000314981">
    <property type="component" value="Chromosome 22"/>
</dbReference>
<feature type="transmembrane region" description="Helical" evidence="2">
    <location>
        <begin position="62"/>
        <end position="82"/>
    </location>
</feature>
<gene>
    <name evidence="3" type="primary">C22H3orf18</name>
</gene>
<evidence type="ECO:0000313" key="3">
    <source>
        <dbReference type="Ensembl" id="ENSBIXP00005004112.1"/>
    </source>
</evidence>
<evidence type="ECO:0000313" key="4">
    <source>
        <dbReference type="Proteomes" id="UP000314981"/>
    </source>
</evidence>
<keyword evidence="2" id="KW-0472">Membrane</keyword>
<dbReference type="Proteomes" id="UP000429181">
    <property type="component" value="Chromosome 22"/>
</dbReference>
<dbReference type="PANTHER" id="PTHR15868">
    <property type="entry name" value="SIMILAR TO RIKEN CDNA 6430571L13 GENE, SIMILAR TO G20 PROTEIN"/>
    <property type="match status" value="1"/>
</dbReference>
<evidence type="ECO:0000313" key="5">
    <source>
        <dbReference type="Proteomes" id="UP000429181"/>
    </source>
</evidence>
<evidence type="ECO:0000256" key="2">
    <source>
        <dbReference type="SAM" id="Phobius"/>
    </source>
</evidence>
<dbReference type="Ensembl" id="ENSBIXT00005008973.1">
    <property type="protein sequence ID" value="ENSBIXP00005004112.1"/>
    <property type="gene ID" value="ENSBIXG00005010108.1"/>
</dbReference>
<dbReference type="Ensembl" id="ENSBIXT00000007677.1">
    <property type="protein sequence ID" value="ENSBIXP00000004513.1"/>
    <property type="gene ID" value="ENSBIXG00000010841.1"/>
</dbReference>
<proteinExistence type="predicted"/>
<reference evidence="3" key="2">
    <citation type="submission" date="2025-05" db="UniProtKB">
        <authorList>
            <consortium name="Ensembl"/>
        </authorList>
    </citation>
    <scope>IDENTIFICATION</scope>
</reference>
<dbReference type="PANTHER" id="PTHR15868:SF0">
    <property type="entry name" value="SIMILAR TO RIKEN CDNA 6430571L13 GENE_ SIMILAR TO G20 PROTEIN"/>
    <property type="match status" value="1"/>
</dbReference>
<protein>
    <submittedName>
        <fullName evidence="3">Uncharacterized protein</fullName>
    </submittedName>
</protein>
<reference evidence="4 5" key="1">
    <citation type="submission" date="2018-11" db="EMBL/GenBank/DDBJ databases">
        <title>Haplotype-resolved cattle genomes.</title>
        <authorList>
            <person name="Low W.Y."/>
            <person name="Tearle R."/>
            <person name="Bickhart D.M."/>
            <person name="Rosen B.D."/>
            <person name="Koren S."/>
            <person name="Rhie A."/>
            <person name="Hiendleder S."/>
            <person name="Phillippy A.M."/>
            <person name="Smith T.P.L."/>
            <person name="Williams J.L."/>
        </authorList>
    </citation>
    <scope>NUCLEOTIDE SEQUENCE [LARGE SCALE GENOMIC DNA]</scope>
</reference>
<dbReference type="InterPro" id="IPR042351">
    <property type="entry name" value="C3orf18-like"/>
</dbReference>
<accession>A0A4W2FF58</accession>
<keyword evidence="2" id="KW-0812">Transmembrane</keyword>
<sequence>MDSRIPSARGWISSRPPTSESDLEPATDGPASETTTLSPEATSFNDTRIPDVAGGTTGVGTMLLSFGIITVIGLTVAMVLYIRKKKRLEKLRHQLMPMYNFDPTEEQDELEQELLEHGRDAASVQAAAAGQAMQGKVGAGRLLHPARRPLVALPPHPPSFPGQLSNTCHVVRWQLYGLCQVGLETGGIAPWPPTDHCTARLGQPWGPAGSAPDHLVTWEGPLASLSLSFLICSEKNTDSCFGCTPETRGKAGGNVGRLRPWVPLLPEIAC</sequence>
<dbReference type="AlphaFoldDB" id="A0A4W2FF58"/>
<dbReference type="GeneTree" id="ENSGT00410000025882"/>
<organism evidence="3 5">
    <name type="scientific">Bos indicus x Bos taurus</name>
    <name type="common">Hybrid cattle</name>
    <dbReference type="NCBI Taxonomy" id="30522"/>
    <lineage>
        <taxon>Eukaryota</taxon>
        <taxon>Metazoa</taxon>
        <taxon>Chordata</taxon>
        <taxon>Craniata</taxon>
        <taxon>Vertebrata</taxon>
        <taxon>Euteleostomi</taxon>
        <taxon>Mammalia</taxon>
        <taxon>Eutheria</taxon>
        <taxon>Laurasiatheria</taxon>
        <taxon>Artiodactyla</taxon>
        <taxon>Ruminantia</taxon>
        <taxon>Pecora</taxon>
        <taxon>Bovidae</taxon>
        <taxon>Bovinae</taxon>
        <taxon>Bos</taxon>
    </lineage>
</organism>
<feature type="compositionally biased region" description="Polar residues" evidence="1">
    <location>
        <begin position="32"/>
        <end position="46"/>
    </location>
</feature>